<dbReference type="InterPro" id="IPR011042">
    <property type="entry name" value="6-blade_b-propeller_TolB-like"/>
</dbReference>
<keyword evidence="1" id="KW-1133">Transmembrane helix</keyword>
<dbReference type="EMBL" id="BONZ01000050">
    <property type="protein sequence ID" value="GIH17173.1"/>
    <property type="molecule type" value="Genomic_DNA"/>
</dbReference>
<dbReference type="Gene3D" id="2.120.10.30">
    <property type="entry name" value="TolB, C-terminal domain"/>
    <property type="match status" value="1"/>
</dbReference>
<dbReference type="Proteomes" id="UP000642748">
    <property type="component" value="Unassembled WGS sequence"/>
</dbReference>
<sequence>MTQADRILRATIAELADEMPGPSGALASNAIARGRRLRRRHRLAVVGVAVVACVGITVPGAVVARQLAGPPPATSAHDPNGLPGGWIVLGKGDRVYDRLSGGFVTIPHTSDDLVQPAPAGRRVLLNTPPNSLRFTDVDGSHPVGVITDGFTGNYQWSPAGDRVVTMISQKEPFRIGFAVINAATGAVTKHWIDRAAYDCSECTFTFTRDGKQVVLPVADRSGGEGAERVTRLQLFDATTGAPNRTLPVQAAPTGPFSWSPDGRYVIAKPDQLQHQQEIIDVATGRSRPFPYTDAVWATNDRLLATDATTVYTLTPNGTVVAKLAVNLASGDDPITVGPPS</sequence>
<evidence type="ECO:0008006" key="4">
    <source>
        <dbReference type="Google" id="ProtNLM"/>
    </source>
</evidence>
<keyword evidence="1" id="KW-0472">Membrane</keyword>
<dbReference type="RefSeq" id="WP_203920735.1">
    <property type="nucleotide sequence ID" value="NZ_BONZ01000050.1"/>
</dbReference>
<feature type="transmembrane region" description="Helical" evidence="1">
    <location>
        <begin position="43"/>
        <end position="64"/>
    </location>
</feature>
<evidence type="ECO:0000313" key="3">
    <source>
        <dbReference type="Proteomes" id="UP000642748"/>
    </source>
</evidence>
<gene>
    <name evidence="2" type="ORF">Raf01_53450</name>
</gene>
<proteinExistence type="predicted"/>
<comment type="caution">
    <text evidence="2">The sequence shown here is derived from an EMBL/GenBank/DDBJ whole genome shotgun (WGS) entry which is preliminary data.</text>
</comment>
<dbReference type="SUPFAM" id="SSF82171">
    <property type="entry name" value="DPP6 N-terminal domain-like"/>
    <property type="match status" value="1"/>
</dbReference>
<keyword evidence="3" id="KW-1185">Reference proteome</keyword>
<organism evidence="2 3">
    <name type="scientific">Rugosimonospora africana</name>
    <dbReference type="NCBI Taxonomy" id="556532"/>
    <lineage>
        <taxon>Bacteria</taxon>
        <taxon>Bacillati</taxon>
        <taxon>Actinomycetota</taxon>
        <taxon>Actinomycetes</taxon>
        <taxon>Micromonosporales</taxon>
        <taxon>Micromonosporaceae</taxon>
        <taxon>Rugosimonospora</taxon>
    </lineage>
</organism>
<evidence type="ECO:0000313" key="2">
    <source>
        <dbReference type="EMBL" id="GIH17173.1"/>
    </source>
</evidence>
<protein>
    <recommendedName>
        <fullName evidence="4">WD40-like Beta Propeller Repeat</fullName>
    </recommendedName>
</protein>
<reference evidence="2" key="1">
    <citation type="submission" date="2021-01" db="EMBL/GenBank/DDBJ databases">
        <title>Whole genome shotgun sequence of Rugosimonospora africana NBRC 104875.</title>
        <authorList>
            <person name="Komaki H."/>
            <person name="Tamura T."/>
        </authorList>
    </citation>
    <scope>NUCLEOTIDE SEQUENCE</scope>
    <source>
        <strain evidence="2">NBRC 104875</strain>
    </source>
</reference>
<evidence type="ECO:0000256" key="1">
    <source>
        <dbReference type="SAM" id="Phobius"/>
    </source>
</evidence>
<dbReference type="AlphaFoldDB" id="A0A8J3VT58"/>
<accession>A0A8J3VT58</accession>
<name>A0A8J3VT58_9ACTN</name>
<keyword evidence="1" id="KW-0812">Transmembrane</keyword>